<comment type="catalytic activity">
    <reaction evidence="4">
        <text>holo-[ACP] + malonyl-CoA = malonyl-[ACP] + CoA</text>
        <dbReference type="Rhea" id="RHEA:41792"/>
        <dbReference type="Rhea" id="RHEA-COMP:9623"/>
        <dbReference type="Rhea" id="RHEA-COMP:9685"/>
        <dbReference type="ChEBI" id="CHEBI:57287"/>
        <dbReference type="ChEBI" id="CHEBI:57384"/>
        <dbReference type="ChEBI" id="CHEBI:64479"/>
        <dbReference type="ChEBI" id="CHEBI:78449"/>
        <dbReference type="EC" id="2.3.1.39"/>
    </reaction>
</comment>
<dbReference type="InterPro" id="IPR050858">
    <property type="entry name" value="Mal-CoA-ACP_Trans/PKS_FabD"/>
</dbReference>
<sequence length="297" mass="31990">MFRRLDAVAPGLGAAAYARVTTRLGHAPNGFASNLDIQVSVHELNLTYLDLLQGLPVTASAGLSLGEYAHLVAIGALDADHSRDLVAARGAAYDEGPSGCMAAVQPIDPDEAITLCTEICARFDDAEAVAVSNFNSPTQCVVAGRADAVDAFMVAAEERFFAIGRIIEDRICMHMPRFRPVSESFALALAAAEWRVPSQSYWANVTAQPAMADAAIITDCLTRHVYQPVLWRQTMEAFHITYPDAVFIEVGPLQILSKMMGRRWLPQATVFALDPMEFATPSALTSKLEAIHAAIAA</sequence>
<dbReference type="Proteomes" id="UP001214854">
    <property type="component" value="Unassembled WGS sequence"/>
</dbReference>
<accession>A0ABT5HUI9</accession>
<dbReference type="GO" id="GO:0016746">
    <property type="term" value="F:acyltransferase activity"/>
    <property type="evidence" value="ECO:0007669"/>
    <property type="project" value="UniProtKB-KW"/>
</dbReference>
<reference evidence="6 7" key="1">
    <citation type="submission" date="2023-01" db="EMBL/GenBank/DDBJ databases">
        <title>Novel species of the genus Asticcacaulis isolated from rivers.</title>
        <authorList>
            <person name="Lu H."/>
        </authorList>
    </citation>
    <scope>NUCLEOTIDE SEQUENCE [LARGE SCALE GENOMIC DNA]</scope>
    <source>
        <strain evidence="6 7">BYS171W</strain>
    </source>
</reference>
<dbReference type="PANTHER" id="PTHR42681:SF1">
    <property type="entry name" value="MALONYL-COA-ACYL CARRIER PROTEIN TRANSACYLASE, MITOCHONDRIAL"/>
    <property type="match status" value="1"/>
</dbReference>
<keyword evidence="3 6" id="KW-0012">Acyltransferase</keyword>
<comment type="caution">
    <text evidence="6">The sequence shown here is derived from an EMBL/GenBank/DDBJ whole genome shotgun (WGS) entry which is preliminary data.</text>
</comment>
<dbReference type="Pfam" id="PF00698">
    <property type="entry name" value="Acyl_transf_1"/>
    <property type="match status" value="1"/>
</dbReference>
<feature type="domain" description="Malonyl-CoA:ACP transacylase (MAT)" evidence="5">
    <location>
        <begin position="9"/>
        <end position="287"/>
    </location>
</feature>
<dbReference type="InterPro" id="IPR016035">
    <property type="entry name" value="Acyl_Trfase/lysoPLipase"/>
</dbReference>
<organism evidence="6 7">
    <name type="scientific">Asticcacaulis aquaticus</name>
    <dbReference type="NCBI Taxonomy" id="2984212"/>
    <lineage>
        <taxon>Bacteria</taxon>
        <taxon>Pseudomonadati</taxon>
        <taxon>Pseudomonadota</taxon>
        <taxon>Alphaproteobacteria</taxon>
        <taxon>Caulobacterales</taxon>
        <taxon>Caulobacteraceae</taxon>
        <taxon>Asticcacaulis</taxon>
    </lineage>
</organism>
<dbReference type="EC" id="2.3.1.39" evidence="1"/>
<evidence type="ECO:0000256" key="4">
    <source>
        <dbReference type="ARBA" id="ARBA00048462"/>
    </source>
</evidence>
<dbReference type="SUPFAM" id="SSF52151">
    <property type="entry name" value="FabD/lysophospholipase-like"/>
    <property type="match status" value="1"/>
</dbReference>
<evidence type="ECO:0000256" key="2">
    <source>
        <dbReference type="ARBA" id="ARBA00022679"/>
    </source>
</evidence>
<proteinExistence type="predicted"/>
<dbReference type="InterPro" id="IPR014043">
    <property type="entry name" value="Acyl_transferase_dom"/>
</dbReference>
<evidence type="ECO:0000259" key="5">
    <source>
        <dbReference type="SMART" id="SM00827"/>
    </source>
</evidence>
<dbReference type="Gene3D" id="3.40.366.10">
    <property type="entry name" value="Malonyl-Coenzyme A Acyl Carrier Protein, domain 2"/>
    <property type="match status" value="1"/>
</dbReference>
<keyword evidence="7" id="KW-1185">Reference proteome</keyword>
<dbReference type="SUPFAM" id="SSF55048">
    <property type="entry name" value="Probable ACP-binding domain of malonyl-CoA ACP transacylase"/>
    <property type="match status" value="1"/>
</dbReference>
<dbReference type="EMBL" id="JAQQKX010000008">
    <property type="protein sequence ID" value="MDC7683740.1"/>
    <property type="molecule type" value="Genomic_DNA"/>
</dbReference>
<keyword evidence="2" id="KW-0808">Transferase</keyword>
<dbReference type="RefSeq" id="WP_272748205.1">
    <property type="nucleotide sequence ID" value="NZ_JAQQKX010000008.1"/>
</dbReference>
<evidence type="ECO:0000256" key="1">
    <source>
        <dbReference type="ARBA" id="ARBA00013258"/>
    </source>
</evidence>
<evidence type="ECO:0000256" key="3">
    <source>
        <dbReference type="ARBA" id="ARBA00023315"/>
    </source>
</evidence>
<protein>
    <recommendedName>
        <fullName evidence="1">[acyl-carrier-protein] S-malonyltransferase</fullName>
        <ecNumber evidence="1">2.3.1.39</ecNumber>
    </recommendedName>
</protein>
<evidence type="ECO:0000313" key="7">
    <source>
        <dbReference type="Proteomes" id="UP001214854"/>
    </source>
</evidence>
<name>A0ABT5HUI9_9CAUL</name>
<dbReference type="InterPro" id="IPR001227">
    <property type="entry name" value="Ac_transferase_dom_sf"/>
</dbReference>
<gene>
    <name evidence="6" type="ORF">PQU92_10665</name>
</gene>
<evidence type="ECO:0000313" key="6">
    <source>
        <dbReference type="EMBL" id="MDC7683740.1"/>
    </source>
</evidence>
<dbReference type="SMART" id="SM00827">
    <property type="entry name" value="PKS_AT"/>
    <property type="match status" value="1"/>
</dbReference>
<dbReference type="PANTHER" id="PTHR42681">
    <property type="entry name" value="MALONYL-COA-ACYL CARRIER PROTEIN TRANSACYLASE, MITOCHONDRIAL"/>
    <property type="match status" value="1"/>
</dbReference>
<dbReference type="InterPro" id="IPR016036">
    <property type="entry name" value="Malonyl_transacylase_ACP-bd"/>
</dbReference>